<reference evidence="2" key="1">
    <citation type="submission" date="2023-05" db="EMBL/GenBank/DDBJ databases">
        <title>Nepenthes gracilis genome sequencing.</title>
        <authorList>
            <person name="Fukushima K."/>
        </authorList>
    </citation>
    <scope>NUCLEOTIDE SEQUENCE</scope>
    <source>
        <strain evidence="2">SING2019-196</strain>
    </source>
</reference>
<comment type="caution">
    <text evidence="2">The sequence shown here is derived from an EMBL/GenBank/DDBJ whole genome shotgun (WGS) entry which is preliminary data.</text>
</comment>
<feature type="region of interest" description="Disordered" evidence="1">
    <location>
        <begin position="48"/>
        <end position="70"/>
    </location>
</feature>
<organism evidence="2 3">
    <name type="scientific">Nepenthes gracilis</name>
    <name type="common">Slender pitcher plant</name>
    <dbReference type="NCBI Taxonomy" id="150966"/>
    <lineage>
        <taxon>Eukaryota</taxon>
        <taxon>Viridiplantae</taxon>
        <taxon>Streptophyta</taxon>
        <taxon>Embryophyta</taxon>
        <taxon>Tracheophyta</taxon>
        <taxon>Spermatophyta</taxon>
        <taxon>Magnoliopsida</taxon>
        <taxon>eudicotyledons</taxon>
        <taxon>Gunneridae</taxon>
        <taxon>Pentapetalae</taxon>
        <taxon>Caryophyllales</taxon>
        <taxon>Nepenthaceae</taxon>
        <taxon>Nepenthes</taxon>
    </lineage>
</organism>
<proteinExistence type="predicted"/>
<dbReference type="Proteomes" id="UP001279734">
    <property type="component" value="Unassembled WGS sequence"/>
</dbReference>
<evidence type="ECO:0000256" key="1">
    <source>
        <dbReference type="SAM" id="MobiDB-lite"/>
    </source>
</evidence>
<keyword evidence="3" id="KW-1185">Reference proteome</keyword>
<protein>
    <submittedName>
        <fullName evidence="2">Uncharacterized protein</fullName>
    </submittedName>
</protein>
<evidence type="ECO:0000313" key="3">
    <source>
        <dbReference type="Proteomes" id="UP001279734"/>
    </source>
</evidence>
<evidence type="ECO:0000313" key="2">
    <source>
        <dbReference type="EMBL" id="GMH17411.1"/>
    </source>
</evidence>
<gene>
    <name evidence="2" type="ORF">Nepgr_019252</name>
</gene>
<accession>A0AAD3SUX2</accession>
<feature type="region of interest" description="Disordered" evidence="1">
    <location>
        <begin position="112"/>
        <end position="142"/>
    </location>
</feature>
<name>A0AAD3SUX2_NEPGR</name>
<dbReference type="AlphaFoldDB" id="A0AAD3SUX2"/>
<dbReference type="EMBL" id="BSYO01000017">
    <property type="protein sequence ID" value="GMH17411.1"/>
    <property type="molecule type" value="Genomic_DNA"/>
</dbReference>
<sequence length="149" mass="15056">MSLCLSALTTTLDTLSACTQKNRVRNGKSKDKAGNRIYTFQILRASLSGLTPSSDPEGGEPGRGPMSAGLAATSAMNSAIGSSGVSSVLADSFGMVGGSKIGSCCSTRIITTGDPTDGSYNPGASMDGSRVDPDGASWARTTPLLNLTS</sequence>